<dbReference type="RefSeq" id="WP_025062079.1">
    <property type="nucleotide sequence ID" value="NZ_RAQK01000002.1"/>
</dbReference>
<sequence>MKLTYIASISTILLAAPVANAHEFWIDPPEFQVESSAAFTADLRNGQLFEGTVQSYFADRNTRFDVTIGDTTVPVTGRMGDRPALQIDAPGQDGLMIIAHEAAPSSLTYAEWPKFLAFVEHKDFKEAEAVHTAQGWAKEGFKEIYTRHSKSLVAVGSGEGSDRELGLTTEFVALENPYAADFDGTLDVALLYNGAPRADAQIEVYERDPEDAVTVSILRTDAMGNASVPLVEGMEYLLDAVVLRPVEGATTVEAGPVWETLWASMTFAMPAR</sequence>
<feature type="signal peptide" evidence="1">
    <location>
        <begin position="1"/>
        <end position="21"/>
    </location>
</feature>
<keyword evidence="1" id="KW-0732">Signal</keyword>
<dbReference type="AlphaFoldDB" id="A0A420DI37"/>
<accession>A0A420DI37</accession>
<name>A0A420DI37_9RHOB</name>
<evidence type="ECO:0000313" key="3">
    <source>
        <dbReference type="Proteomes" id="UP000284407"/>
    </source>
</evidence>
<evidence type="ECO:0000313" key="2">
    <source>
        <dbReference type="EMBL" id="RKE93882.1"/>
    </source>
</evidence>
<protein>
    <submittedName>
        <fullName evidence="2">Uncharacterized protein DUF4198</fullName>
    </submittedName>
</protein>
<dbReference type="EMBL" id="RAQK01000002">
    <property type="protein sequence ID" value="RKE93882.1"/>
    <property type="molecule type" value="Genomic_DNA"/>
</dbReference>
<dbReference type="STRING" id="1443111.Z949_1535"/>
<dbReference type="InterPro" id="IPR019613">
    <property type="entry name" value="DUF4198"/>
</dbReference>
<proteinExistence type="predicted"/>
<dbReference type="Pfam" id="PF10670">
    <property type="entry name" value="DUF4198"/>
    <property type="match status" value="1"/>
</dbReference>
<organism evidence="2 3">
    <name type="scientific">Sulfitobacter guttiformis</name>
    <dbReference type="NCBI Taxonomy" id="74349"/>
    <lineage>
        <taxon>Bacteria</taxon>
        <taxon>Pseudomonadati</taxon>
        <taxon>Pseudomonadota</taxon>
        <taxon>Alphaproteobacteria</taxon>
        <taxon>Rhodobacterales</taxon>
        <taxon>Roseobacteraceae</taxon>
        <taxon>Sulfitobacter</taxon>
    </lineage>
</organism>
<evidence type="ECO:0000256" key="1">
    <source>
        <dbReference type="SAM" id="SignalP"/>
    </source>
</evidence>
<gene>
    <name evidence="2" type="ORF">C8N30_2983</name>
</gene>
<comment type="caution">
    <text evidence="2">The sequence shown here is derived from an EMBL/GenBank/DDBJ whole genome shotgun (WGS) entry which is preliminary data.</text>
</comment>
<keyword evidence="3" id="KW-1185">Reference proteome</keyword>
<dbReference type="OrthoDB" id="581894at2"/>
<dbReference type="Proteomes" id="UP000284407">
    <property type="component" value="Unassembled WGS sequence"/>
</dbReference>
<reference evidence="2 3" key="1">
    <citation type="submission" date="2018-09" db="EMBL/GenBank/DDBJ databases">
        <title>Genomic Encyclopedia of Archaeal and Bacterial Type Strains, Phase II (KMG-II): from individual species to whole genera.</title>
        <authorList>
            <person name="Goeker M."/>
        </authorList>
    </citation>
    <scope>NUCLEOTIDE SEQUENCE [LARGE SCALE GENOMIC DNA]</scope>
    <source>
        <strain evidence="2 3">DSM 11458</strain>
    </source>
</reference>
<feature type="chain" id="PRO_5019002942" evidence="1">
    <location>
        <begin position="22"/>
        <end position="272"/>
    </location>
</feature>